<feature type="domain" description="Protein kinase" evidence="8">
    <location>
        <begin position="72"/>
        <end position="436"/>
    </location>
</feature>
<name>A0A6A6JAA5_WESOR</name>
<evidence type="ECO:0000256" key="7">
    <source>
        <dbReference type="SAM" id="MobiDB-lite"/>
    </source>
</evidence>
<dbReference type="GO" id="GO:0004674">
    <property type="term" value="F:protein serine/threonine kinase activity"/>
    <property type="evidence" value="ECO:0007669"/>
    <property type="project" value="UniProtKB-KW"/>
</dbReference>
<organism evidence="9 10">
    <name type="scientific">Westerdykella ornata</name>
    <dbReference type="NCBI Taxonomy" id="318751"/>
    <lineage>
        <taxon>Eukaryota</taxon>
        <taxon>Fungi</taxon>
        <taxon>Dikarya</taxon>
        <taxon>Ascomycota</taxon>
        <taxon>Pezizomycotina</taxon>
        <taxon>Dothideomycetes</taxon>
        <taxon>Pleosporomycetidae</taxon>
        <taxon>Pleosporales</taxon>
        <taxon>Sporormiaceae</taxon>
        <taxon>Westerdykella</taxon>
    </lineage>
</organism>
<keyword evidence="2" id="KW-0723">Serine/threonine-protein kinase</keyword>
<dbReference type="GO" id="GO:0005524">
    <property type="term" value="F:ATP binding"/>
    <property type="evidence" value="ECO:0007669"/>
    <property type="project" value="UniProtKB-KW"/>
</dbReference>
<dbReference type="InterPro" id="IPR011009">
    <property type="entry name" value="Kinase-like_dom_sf"/>
</dbReference>
<evidence type="ECO:0000259" key="8">
    <source>
        <dbReference type="PROSITE" id="PS50011"/>
    </source>
</evidence>
<feature type="region of interest" description="Disordered" evidence="7">
    <location>
        <begin position="1"/>
        <end position="48"/>
    </location>
</feature>
<feature type="compositionally biased region" description="Polar residues" evidence="7">
    <location>
        <begin position="1"/>
        <end position="14"/>
    </location>
</feature>
<dbReference type="Gene3D" id="1.10.510.10">
    <property type="entry name" value="Transferase(Phosphotransferase) domain 1"/>
    <property type="match status" value="1"/>
</dbReference>
<evidence type="ECO:0000256" key="2">
    <source>
        <dbReference type="ARBA" id="ARBA00022527"/>
    </source>
</evidence>
<dbReference type="GeneID" id="54554958"/>
<dbReference type="CDD" id="cd14019">
    <property type="entry name" value="STKc_Cdc7"/>
    <property type="match status" value="1"/>
</dbReference>
<dbReference type="InterPro" id="IPR008271">
    <property type="entry name" value="Ser/Thr_kinase_AS"/>
</dbReference>
<dbReference type="EMBL" id="ML986526">
    <property type="protein sequence ID" value="KAF2272129.1"/>
    <property type="molecule type" value="Genomic_DNA"/>
</dbReference>
<dbReference type="RefSeq" id="XP_033649668.1">
    <property type="nucleotide sequence ID" value="XM_033801783.1"/>
</dbReference>
<keyword evidence="5 9" id="KW-0418">Kinase</keyword>
<dbReference type="SUPFAM" id="SSF56112">
    <property type="entry name" value="Protein kinase-like (PK-like)"/>
    <property type="match status" value="1"/>
</dbReference>
<dbReference type="InterPro" id="IPR000719">
    <property type="entry name" value="Prot_kinase_dom"/>
</dbReference>
<evidence type="ECO:0000256" key="3">
    <source>
        <dbReference type="ARBA" id="ARBA00022679"/>
    </source>
</evidence>
<sequence>MAKSSLHAQRQAEQLESPEDELAIPEPFGEESGDPLEESGCTMDTSEDEIEESVAEDIQRFEESFEGINKRYRLINRVGEGTFSTVYKAEDLEYNKYENRWDIDERESRKWASPPGHRKKTNRPHYVAIKKIYVTSSPMRIFNELELLHDLKNSNSVCPLITAFRHLDQVVAVLPYCQHRDFRDYYRDMTIPEMRRYFRSLFTALHSVHEKKILHRDIKPTNFLYNTELERGVLVDFGLAEREGTDWHPCACTLTPEERRYRTTHSVWAQTQDRPSCYPKNDTRPSRRANRAGTRGFRAPEVLLKCTQQNTSIDIWSAGVILLTLLSRRFPFFHSADDIDALLEITALFGRKKMKETALLHGQVFETNIPSYTENGHSLEKIILWCTNRNTKDEVTGLKKELDDEEKEAVQFLYRLLECDPAKRITAEEALRHPFITKAYEDGEGDEDLELVDA</sequence>
<evidence type="ECO:0000313" key="10">
    <source>
        <dbReference type="Proteomes" id="UP000800097"/>
    </source>
</evidence>
<evidence type="ECO:0000313" key="9">
    <source>
        <dbReference type="EMBL" id="KAF2272129.1"/>
    </source>
</evidence>
<feature type="compositionally biased region" description="Acidic residues" evidence="7">
    <location>
        <begin position="16"/>
        <end position="37"/>
    </location>
</feature>
<keyword evidence="3" id="KW-0808">Transferase</keyword>
<dbReference type="SMART" id="SM00220">
    <property type="entry name" value="S_TKc"/>
    <property type="match status" value="1"/>
</dbReference>
<feature type="region of interest" description="Disordered" evidence="7">
    <location>
        <begin position="273"/>
        <end position="292"/>
    </location>
</feature>
<protein>
    <recommendedName>
        <fullName evidence="1">non-specific serine/threonine protein kinase</fullName>
        <ecNumber evidence="1">2.7.11.1</ecNumber>
    </recommendedName>
</protein>
<dbReference type="GO" id="GO:0005634">
    <property type="term" value="C:nucleus"/>
    <property type="evidence" value="ECO:0007669"/>
    <property type="project" value="TreeGrafter"/>
</dbReference>
<gene>
    <name evidence="9" type="ORF">EI97DRAFT_470652</name>
</gene>
<evidence type="ECO:0000256" key="6">
    <source>
        <dbReference type="ARBA" id="ARBA00022840"/>
    </source>
</evidence>
<dbReference type="Proteomes" id="UP000800097">
    <property type="component" value="Unassembled WGS sequence"/>
</dbReference>
<dbReference type="OrthoDB" id="10020333at2759"/>
<keyword evidence="4" id="KW-0547">Nucleotide-binding</keyword>
<accession>A0A6A6JAA5</accession>
<dbReference type="PANTHER" id="PTHR44167">
    <property type="entry name" value="OVARIAN-SPECIFIC SERINE/THREONINE-PROTEIN KINASE LOK-RELATED"/>
    <property type="match status" value="1"/>
</dbReference>
<dbReference type="EC" id="2.7.11.1" evidence="1"/>
<dbReference type="Gene3D" id="3.30.200.20">
    <property type="entry name" value="Phosphorylase Kinase, domain 1"/>
    <property type="match status" value="1"/>
</dbReference>
<keyword evidence="10" id="KW-1185">Reference proteome</keyword>
<dbReference type="PROSITE" id="PS50011">
    <property type="entry name" value="PROTEIN_KINASE_DOM"/>
    <property type="match status" value="1"/>
</dbReference>
<evidence type="ECO:0000256" key="4">
    <source>
        <dbReference type="ARBA" id="ARBA00022741"/>
    </source>
</evidence>
<dbReference type="PROSITE" id="PS00108">
    <property type="entry name" value="PROTEIN_KINASE_ST"/>
    <property type="match status" value="1"/>
</dbReference>
<keyword evidence="6" id="KW-0067">ATP-binding</keyword>
<dbReference type="Pfam" id="PF00069">
    <property type="entry name" value="Pkinase"/>
    <property type="match status" value="2"/>
</dbReference>
<dbReference type="AlphaFoldDB" id="A0A6A6JAA5"/>
<reference evidence="9" key="1">
    <citation type="journal article" date="2020" name="Stud. Mycol.">
        <title>101 Dothideomycetes genomes: a test case for predicting lifestyles and emergence of pathogens.</title>
        <authorList>
            <person name="Haridas S."/>
            <person name="Albert R."/>
            <person name="Binder M."/>
            <person name="Bloem J."/>
            <person name="Labutti K."/>
            <person name="Salamov A."/>
            <person name="Andreopoulos B."/>
            <person name="Baker S."/>
            <person name="Barry K."/>
            <person name="Bills G."/>
            <person name="Bluhm B."/>
            <person name="Cannon C."/>
            <person name="Castanera R."/>
            <person name="Culley D."/>
            <person name="Daum C."/>
            <person name="Ezra D."/>
            <person name="Gonzalez J."/>
            <person name="Henrissat B."/>
            <person name="Kuo A."/>
            <person name="Liang C."/>
            <person name="Lipzen A."/>
            <person name="Lutzoni F."/>
            <person name="Magnuson J."/>
            <person name="Mondo S."/>
            <person name="Nolan M."/>
            <person name="Ohm R."/>
            <person name="Pangilinan J."/>
            <person name="Park H.-J."/>
            <person name="Ramirez L."/>
            <person name="Alfaro M."/>
            <person name="Sun H."/>
            <person name="Tritt A."/>
            <person name="Yoshinaga Y."/>
            <person name="Zwiers L.-H."/>
            <person name="Turgeon B."/>
            <person name="Goodwin S."/>
            <person name="Spatafora J."/>
            <person name="Crous P."/>
            <person name="Grigoriev I."/>
        </authorList>
    </citation>
    <scope>NUCLEOTIDE SEQUENCE</scope>
    <source>
        <strain evidence="9">CBS 379.55</strain>
    </source>
</reference>
<dbReference type="GO" id="GO:0044773">
    <property type="term" value="P:mitotic DNA damage checkpoint signaling"/>
    <property type="evidence" value="ECO:0007669"/>
    <property type="project" value="TreeGrafter"/>
</dbReference>
<proteinExistence type="predicted"/>
<evidence type="ECO:0000256" key="1">
    <source>
        <dbReference type="ARBA" id="ARBA00012513"/>
    </source>
</evidence>
<dbReference type="PANTHER" id="PTHR44167:SF23">
    <property type="entry name" value="CDC7 KINASE, ISOFORM A-RELATED"/>
    <property type="match status" value="1"/>
</dbReference>
<evidence type="ECO:0000256" key="5">
    <source>
        <dbReference type="ARBA" id="ARBA00022777"/>
    </source>
</evidence>